<keyword evidence="6 7" id="KW-0472">Membrane</keyword>
<protein>
    <recommendedName>
        <fullName evidence="8">ACT domain-containing protein</fullName>
    </recommendedName>
</protein>
<evidence type="ECO:0000256" key="5">
    <source>
        <dbReference type="ARBA" id="ARBA00022989"/>
    </source>
</evidence>
<feature type="domain" description="ACT" evidence="8">
    <location>
        <begin position="152"/>
        <end position="222"/>
    </location>
</feature>
<evidence type="ECO:0000256" key="3">
    <source>
        <dbReference type="ARBA" id="ARBA00022475"/>
    </source>
</evidence>
<proteinExistence type="inferred from homology"/>
<dbReference type="Pfam" id="PF02308">
    <property type="entry name" value="MgtC"/>
    <property type="match status" value="1"/>
</dbReference>
<dbReference type="Gene3D" id="3.30.70.260">
    <property type="match status" value="1"/>
</dbReference>
<dbReference type="PANTHER" id="PTHR33778">
    <property type="entry name" value="PROTEIN MGTC"/>
    <property type="match status" value="1"/>
</dbReference>
<evidence type="ECO:0000256" key="6">
    <source>
        <dbReference type="ARBA" id="ARBA00023136"/>
    </source>
</evidence>
<dbReference type="GO" id="GO:0005886">
    <property type="term" value="C:plasma membrane"/>
    <property type="evidence" value="ECO:0007669"/>
    <property type="project" value="UniProtKB-SubCell"/>
</dbReference>
<evidence type="ECO:0000256" key="2">
    <source>
        <dbReference type="ARBA" id="ARBA00009298"/>
    </source>
</evidence>
<dbReference type="EMBL" id="LZRT01000010">
    <property type="protein sequence ID" value="OUM90844.1"/>
    <property type="molecule type" value="Genomic_DNA"/>
</dbReference>
<dbReference type="PROSITE" id="PS51671">
    <property type="entry name" value="ACT"/>
    <property type="match status" value="1"/>
</dbReference>
<dbReference type="InterPro" id="IPR045865">
    <property type="entry name" value="ACT-like_dom_sf"/>
</dbReference>
<accession>A0A1Y3PUY5</accession>
<evidence type="ECO:0000313" key="9">
    <source>
        <dbReference type="EMBL" id="OUM90844.1"/>
    </source>
</evidence>
<sequence>MHWSSSVELIYIQRLVFSALLGAMIGWEREYANKQAGLRTHMLVTLGSCLLMLLSIYGFQEWLDHPNTRFDPARLAAQVINGIGFLAAGAILVRPDLVVSGLTTAATVWIAMGIGLAVGAGQYLMAVVSTIIVLLVLRVLPRFEWGKRTRGILIVKLKDRPGALDEIANRLGQSLIRIQQVVVEEERTIELVVQTTHTRKLIRLIEQLRDVDGVVAVYWDGNRTFAKGEEEAAEES</sequence>
<dbReference type="InterPro" id="IPR003416">
    <property type="entry name" value="MgtC/SapB/SrpB/YhiD_fam"/>
</dbReference>
<dbReference type="Proteomes" id="UP000196475">
    <property type="component" value="Unassembled WGS sequence"/>
</dbReference>
<comment type="subcellular location">
    <subcellularLocation>
        <location evidence="1">Cell membrane</location>
        <topology evidence="1">Multi-pass membrane protein</topology>
    </subcellularLocation>
</comment>
<dbReference type="SUPFAM" id="SSF55021">
    <property type="entry name" value="ACT-like"/>
    <property type="match status" value="1"/>
</dbReference>
<keyword evidence="3" id="KW-1003">Cell membrane</keyword>
<comment type="caution">
    <text evidence="9">The sequence shown here is derived from an EMBL/GenBank/DDBJ whole genome shotgun (WGS) entry which is preliminary data.</text>
</comment>
<evidence type="ECO:0000313" key="10">
    <source>
        <dbReference type="Proteomes" id="UP000196475"/>
    </source>
</evidence>
<keyword evidence="5 7" id="KW-1133">Transmembrane helix</keyword>
<dbReference type="PRINTS" id="PR01837">
    <property type="entry name" value="MGTCSAPBPROT"/>
</dbReference>
<keyword evidence="4 7" id="KW-0812">Transmembrane</keyword>
<name>A0A1Y3PUY5_9BACI</name>
<feature type="transmembrane region" description="Helical" evidence="7">
    <location>
        <begin position="98"/>
        <end position="117"/>
    </location>
</feature>
<feature type="transmembrane region" description="Helical" evidence="7">
    <location>
        <begin position="40"/>
        <end position="60"/>
    </location>
</feature>
<feature type="transmembrane region" description="Helical" evidence="7">
    <location>
        <begin position="12"/>
        <end position="28"/>
    </location>
</feature>
<feature type="transmembrane region" description="Helical" evidence="7">
    <location>
        <begin position="75"/>
        <end position="93"/>
    </location>
</feature>
<evidence type="ECO:0000256" key="1">
    <source>
        <dbReference type="ARBA" id="ARBA00004651"/>
    </source>
</evidence>
<gene>
    <name evidence="9" type="ORF">BAA01_07310</name>
</gene>
<comment type="similarity">
    <text evidence="2">Belongs to the MgtC/SapB family.</text>
</comment>
<evidence type="ECO:0000256" key="7">
    <source>
        <dbReference type="SAM" id="Phobius"/>
    </source>
</evidence>
<dbReference type="PANTHER" id="PTHR33778:SF1">
    <property type="entry name" value="MAGNESIUM TRANSPORTER YHID-RELATED"/>
    <property type="match status" value="1"/>
</dbReference>
<feature type="transmembrane region" description="Helical" evidence="7">
    <location>
        <begin position="123"/>
        <end position="140"/>
    </location>
</feature>
<dbReference type="InterPro" id="IPR049177">
    <property type="entry name" value="MgtC_SapB_SrpB_YhiD_N"/>
</dbReference>
<reference evidence="10" key="1">
    <citation type="submission" date="2016-06" db="EMBL/GenBank/DDBJ databases">
        <authorList>
            <person name="Nascimento L."/>
            <person name="Pereira R.V."/>
            <person name="Martins L.F."/>
            <person name="Quaggio R.B."/>
            <person name="Silva A.M."/>
            <person name="Setubal J.C."/>
        </authorList>
    </citation>
    <scope>NUCLEOTIDE SEQUENCE [LARGE SCALE GENOMIC DNA]</scope>
</reference>
<dbReference type="InterPro" id="IPR002912">
    <property type="entry name" value="ACT_dom"/>
</dbReference>
<evidence type="ECO:0000256" key="4">
    <source>
        <dbReference type="ARBA" id="ARBA00022692"/>
    </source>
</evidence>
<evidence type="ECO:0000259" key="8">
    <source>
        <dbReference type="PROSITE" id="PS51671"/>
    </source>
</evidence>
<dbReference type="AlphaFoldDB" id="A0A1Y3PUY5"/>
<organism evidence="9 10">
    <name type="scientific">Bacillus thermozeamaize</name>
    <dbReference type="NCBI Taxonomy" id="230954"/>
    <lineage>
        <taxon>Bacteria</taxon>
        <taxon>Bacillati</taxon>
        <taxon>Bacillota</taxon>
        <taxon>Bacilli</taxon>
        <taxon>Bacillales</taxon>
        <taxon>Bacillaceae</taxon>
        <taxon>Bacillus</taxon>
    </lineage>
</organism>